<dbReference type="PANTHER" id="PTHR37957">
    <property type="entry name" value="BLR7070 PROTEIN"/>
    <property type="match status" value="1"/>
</dbReference>
<evidence type="ECO:0000256" key="1">
    <source>
        <dbReference type="SAM" id="SignalP"/>
    </source>
</evidence>
<feature type="domain" description="Phytase-like" evidence="2">
    <location>
        <begin position="48"/>
        <end position="348"/>
    </location>
</feature>
<keyword evidence="4" id="KW-1185">Reference proteome</keyword>
<dbReference type="InterPro" id="IPR027372">
    <property type="entry name" value="Phytase-like_dom"/>
</dbReference>
<dbReference type="EMBL" id="CP062983">
    <property type="protein sequence ID" value="QPC85081.1"/>
    <property type="molecule type" value="Genomic_DNA"/>
</dbReference>
<evidence type="ECO:0000259" key="2">
    <source>
        <dbReference type="Pfam" id="PF13449"/>
    </source>
</evidence>
<dbReference type="Pfam" id="PF13449">
    <property type="entry name" value="Phytase-like"/>
    <property type="match status" value="1"/>
</dbReference>
<dbReference type="Proteomes" id="UP000594468">
    <property type="component" value="Chromosome"/>
</dbReference>
<dbReference type="RefSeq" id="WP_195173144.1">
    <property type="nucleotide sequence ID" value="NZ_CP062983.1"/>
</dbReference>
<keyword evidence="1" id="KW-0732">Signal</keyword>
<evidence type="ECO:0000313" key="3">
    <source>
        <dbReference type="EMBL" id="QPC85081.1"/>
    </source>
</evidence>
<gene>
    <name evidence="3" type="ORF">G4Y79_12150</name>
</gene>
<proteinExistence type="predicted"/>
<organism evidence="3 4">
    <name type="scientific">Phototrophicus methaneseepsis</name>
    <dbReference type="NCBI Taxonomy" id="2710758"/>
    <lineage>
        <taxon>Bacteria</taxon>
        <taxon>Bacillati</taxon>
        <taxon>Chloroflexota</taxon>
        <taxon>Candidatus Thermofontia</taxon>
        <taxon>Phototrophicales</taxon>
        <taxon>Phototrophicaceae</taxon>
        <taxon>Phototrophicus</taxon>
    </lineage>
</organism>
<name>A0A7S8IGR7_9CHLR</name>
<evidence type="ECO:0000313" key="4">
    <source>
        <dbReference type="Proteomes" id="UP000594468"/>
    </source>
</evidence>
<protein>
    <submittedName>
        <fullName evidence="3">Esterase-like activity of phytase family protein</fullName>
    </submittedName>
</protein>
<dbReference type="PANTHER" id="PTHR37957:SF1">
    <property type="entry name" value="PHYTASE-LIKE DOMAIN-CONTAINING PROTEIN"/>
    <property type="match status" value="1"/>
</dbReference>
<reference evidence="3 4" key="1">
    <citation type="submission" date="2020-02" db="EMBL/GenBank/DDBJ databases">
        <authorList>
            <person name="Zheng R.K."/>
            <person name="Sun C.M."/>
        </authorList>
    </citation>
    <scope>NUCLEOTIDE SEQUENCE [LARGE SCALE GENOMIC DNA]</scope>
    <source>
        <strain evidence="4">rifampicinis</strain>
    </source>
</reference>
<feature type="signal peptide" evidence="1">
    <location>
        <begin position="1"/>
        <end position="23"/>
    </location>
</feature>
<accession>A0A7S8IGR7</accession>
<feature type="chain" id="PRO_5032470634" evidence="1">
    <location>
        <begin position="24"/>
        <end position="365"/>
    </location>
</feature>
<dbReference type="KEGG" id="pmet:G4Y79_12150"/>
<dbReference type="AlphaFoldDB" id="A0A7S8IGR7"/>
<sequence length="365" mass="39559">MKNSLYRLLLTLLALISAQSAIGQETPPITLTLLGEQQLETGTLYEDTEVGGLSGITYDADRDVYYAISDDRSALGPARFYTLSLDISETAFSGLTITDTTPILQEDGTEFALNSVDPEAIRYIQATDSLLWSSESDAEEMPFVREMALDGTFISEYVLPAYYLPDVEMGVGVRSNNAFEAVALSPDEQLVYIGTESALQQDGDISTLESGSPSRILIYDRMTGNVAAEYIYEVGPIPVSADLPTTTQDNGLVALLPYDETQLVAIERSFVLGVGNTIAIYLVDFTEATNIAGESSIAELDFTPVAKTHLLTLEEGTFGLDVDNIEGATWGPTINEQQTLVLVSDNNFNAPAQMYTQFIVLLVGS</sequence>